<dbReference type="CDD" id="cd00799">
    <property type="entry name" value="INT_Cre_C"/>
    <property type="match status" value="1"/>
</dbReference>
<dbReference type="NCBIfam" id="TIGR00254">
    <property type="entry name" value="GGDEF"/>
    <property type="match status" value="1"/>
</dbReference>
<dbReference type="Pfam" id="PF00563">
    <property type="entry name" value="EAL"/>
    <property type="match status" value="1"/>
</dbReference>
<dbReference type="Gene3D" id="1.10.443.10">
    <property type="entry name" value="Intergrase catalytic core"/>
    <property type="match status" value="1"/>
</dbReference>
<dbReference type="RefSeq" id="WP_016391742.1">
    <property type="nucleotide sequence ID" value="NZ_CP031146.1"/>
</dbReference>
<evidence type="ECO:0000313" key="6">
    <source>
        <dbReference type="Proteomes" id="UP000256503"/>
    </source>
</evidence>
<dbReference type="PROSITE" id="PS50887">
    <property type="entry name" value="GGDEF"/>
    <property type="match status" value="1"/>
</dbReference>
<organism evidence="5 6">
    <name type="scientific">Pseudomonas plecoglossicida</name>
    <dbReference type="NCBI Taxonomy" id="70775"/>
    <lineage>
        <taxon>Bacteria</taxon>
        <taxon>Pseudomonadati</taxon>
        <taxon>Pseudomonadota</taxon>
        <taxon>Gammaproteobacteria</taxon>
        <taxon>Pseudomonadales</taxon>
        <taxon>Pseudomonadaceae</taxon>
        <taxon>Pseudomonas</taxon>
    </lineage>
</organism>
<keyword evidence="1" id="KW-0233">DNA recombination</keyword>
<dbReference type="PANTHER" id="PTHR44757">
    <property type="entry name" value="DIGUANYLATE CYCLASE DGCP"/>
    <property type="match status" value="1"/>
</dbReference>
<dbReference type="Pfam" id="PF00990">
    <property type="entry name" value="GGDEF"/>
    <property type="match status" value="1"/>
</dbReference>
<evidence type="ECO:0000256" key="1">
    <source>
        <dbReference type="ARBA" id="ARBA00023172"/>
    </source>
</evidence>
<dbReference type="GeneID" id="49612295"/>
<feature type="domain" description="GGDEF" evidence="3">
    <location>
        <begin position="372"/>
        <end position="505"/>
    </location>
</feature>
<dbReference type="Proteomes" id="UP000256503">
    <property type="component" value="Chromosome"/>
</dbReference>
<dbReference type="InterPro" id="IPR035919">
    <property type="entry name" value="EAL_sf"/>
</dbReference>
<proteinExistence type="predicted"/>
<keyword evidence="2" id="KW-0812">Transmembrane</keyword>
<dbReference type="PANTHER" id="PTHR44757:SF2">
    <property type="entry name" value="BIOFILM ARCHITECTURE MAINTENANCE PROTEIN MBAA"/>
    <property type="match status" value="1"/>
</dbReference>
<dbReference type="PROSITE" id="PS51898">
    <property type="entry name" value="TYR_RECOMBINASE"/>
    <property type="match status" value="1"/>
</dbReference>
<dbReference type="GO" id="GO:0003677">
    <property type="term" value="F:DNA binding"/>
    <property type="evidence" value="ECO:0007669"/>
    <property type="project" value="InterPro"/>
</dbReference>
<dbReference type="SUPFAM" id="SSF55073">
    <property type="entry name" value="Nucleotide cyclase"/>
    <property type="match status" value="1"/>
</dbReference>
<dbReference type="GO" id="GO:0006310">
    <property type="term" value="P:DNA recombination"/>
    <property type="evidence" value="ECO:0007669"/>
    <property type="project" value="UniProtKB-KW"/>
</dbReference>
<dbReference type="AlphaFoldDB" id="A0AAD0QUX8"/>
<dbReference type="SUPFAM" id="SSF56349">
    <property type="entry name" value="DNA breaking-rejoining enzymes"/>
    <property type="match status" value="1"/>
</dbReference>
<protein>
    <submittedName>
        <fullName evidence="5">Diguanylate cyclase</fullName>
    </submittedName>
</protein>
<dbReference type="SMART" id="SM00052">
    <property type="entry name" value="EAL"/>
    <property type="match status" value="1"/>
</dbReference>
<dbReference type="InterPro" id="IPR029787">
    <property type="entry name" value="Nucleotide_cyclase"/>
</dbReference>
<dbReference type="SMART" id="SM00267">
    <property type="entry name" value="GGDEF"/>
    <property type="match status" value="1"/>
</dbReference>
<dbReference type="InterPro" id="IPR052155">
    <property type="entry name" value="Biofilm_reg_signaling"/>
</dbReference>
<evidence type="ECO:0000313" key="5">
    <source>
        <dbReference type="EMBL" id="AXM94787.1"/>
    </source>
</evidence>
<dbReference type="Gene3D" id="3.20.20.450">
    <property type="entry name" value="EAL domain"/>
    <property type="match status" value="1"/>
</dbReference>
<reference evidence="5 6" key="1">
    <citation type="submission" date="2018-07" db="EMBL/GenBank/DDBJ databases">
        <title>Complete genome sequence of a Pseudomonas plecoglossicida strain pathogenic to the marine fish, Larimichthys crocea.</title>
        <authorList>
            <person name="Tao Z."/>
        </authorList>
    </citation>
    <scope>NUCLEOTIDE SEQUENCE [LARGE SCALE GENOMIC DNA]</scope>
    <source>
        <strain evidence="5 6">XSDHY-P</strain>
    </source>
</reference>
<dbReference type="InterPro" id="IPR013762">
    <property type="entry name" value="Integrase-like_cat_sf"/>
</dbReference>
<feature type="transmembrane region" description="Helical" evidence="2">
    <location>
        <begin position="286"/>
        <end position="307"/>
    </location>
</feature>
<feature type="transmembrane region" description="Helical" evidence="2">
    <location>
        <begin position="12"/>
        <end position="30"/>
    </location>
</feature>
<dbReference type="EMBL" id="CP031146">
    <property type="protein sequence ID" value="AXM94787.1"/>
    <property type="molecule type" value="Genomic_DNA"/>
</dbReference>
<dbReference type="Pfam" id="PF00589">
    <property type="entry name" value="Phage_integrase"/>
    <property type="match status" value="1"/>
</dbReference>
<sequence>MIRRSLSSTGLLRLLILMLCAATLTFLWGLHFSQKAAARQDALSAKAAEHLNLASLVAESLRQLVDRAQAVGRVTQDDMKGLRQDNLSLARLLAEDPVFKRMSLYDRQGRLLSASHNDEATELPADWLQQLSLHVAHYGFKPFLPRIVPDSDPAAMPNWRLPFLLPLTDLPGREIDHILVVQLDIGYLAVLFQHIDLGSSGLMRLLQDDGEERLRIDSSGVVVAGDSFEPDLQSLGQASGQLTQYAAGSPYQSLYRRIADRGFSVVVSQRFDEILAPSALAYTRQFWLNLSMTLMILASLAWTLRLLRKRQEAFSALEHAQQVNQQLIGRLEDEHRRSSHAAATDHLSGLHNRRQFVEVAGHALTRQRGKRQLMAILFIDMDRFKSINDSLGHKVGDLLLQAVAGRIQRLLEPGDEASRFGGDEFVVLLAGERSEEQINAWVRDLVQKLSATYALDGQEVNTSPSVGVSICPRDGQEIDSLIRFADAAMYSAKQAGRAQYRFFDPSLNLSDIQAFTLEQAFGSALTARQFVLHYQPQIRLDTQRVLGYEALVRWDHPEFGLLYPDRFIDQVLRGIRTLHPTPPRQAAPLLLQHLQTAVERFEEEARQARECHDLPALRRARRDTALLLLGFWRGFRGDELARLRIEHIQAEAGVGITLFLPRSKGDREALGVQHRTPALKALCPVTAYLQWIEVAGIAQGPVFRKLDRWGNLGDTALNSNSLVGLLRRMLERAGVPAALYTGHSLRRGFATWATANGWELKSLMSYVGWKDAKSALRYIDSAQRFGELAVLPASQDQRLIP</sequence>
<dbReference type="Gene3D" id="3.30.70.270">
    <property type="match status" value="1"/>
</dbReference>
<dbReference type="GO" id="GO:0015074">
    <property type="term" value="P:DNA integration"/>
    <property type="evidence" value="ECO:0007669"/>
    <property type="project" value="InterPro"/>
</dbReference>
<name>A0AAD0QUX8_PSEDL</name>
<dbReference type="InterPro" id="IPR011010">
    <property type="entry name" value="DNA_brk_join_enz"/>
</dbReference>
<evidence type="ECO:0000259" key="3">
    <source>
        <dbReference type="PROSITE" id="PS50887"/>
    </source>
</evidence>
<evidence type="ECO:0000259" key="4">
    <source>
        <dbReference type="PROSITE" id="PS51898"/>
    </source>
</evidence>
<dbReference type="InterPro" id="IPR043128">
    <property type="entry name" value="Rev_trsase/Diguanyl_cyclase"/>
</dbReference>
<dbReference type="InterPro" id="IPR002104">
    <property type="entry name" value="Integrase_catalytic"/>
</dbReference>
<accession>A0AAD0QUX8</accession>
<dbReference type="SUPFAM" id="SSF141868">
    <property type="entry name" value="EAL domain-like"/>
    <property type="match status" value="1"/>
</dbReference>
<dbReference type="InterPro" id="IPR001633">
    <property type="entry name" value="EAL_dom"/>
</dbReference>
<gene>
    <name evidence="5" type="ORF">DVB73_02580</name>
</gene>
<dbReference type="InterPro" id="IPR000160">
    <property type="entry name" value="GGDEF_dom"/>
</dbReference>
<keyword evidence="2" id="KW-0472">Membrane</keyword>
<evidence type="ECO:0000256" key="2">
    <source>
        <dbReference type="SAM" id="Phobius"/>
    </source>
</evidence>
<keyword evidence="2" id="KW-1133">Transmembrane helix</keyword>
<feature type="domain" description="Tyr recombinase" evidence="4">
    <location>
        <begin position="584"/>
        <end position="793"/>
    </location>
</feature>
<dbReference type="CDD" id="cd01949">
    <property type="entry name" value="GGDEF"/>
    <property type="match status" value="1"/>
</dbReference>